<organism evidence="2 3">
    <name type="scientific">Symbiodinium microadriaticum</name>
    <name type="common">Dinoflagellate</name>
    <name type="synonym">Zooxanthella microadriatica</name>
    <dbReference type="NCBI Taxonomy" id="2951"/>
    <lineage>
        <taxon>Eukaryota</taxon>
        <taxon>Sar</taxon>
        <taxon>Alveolata</taxon>
        <taxon>Dinophyceae</taxon>
        <taxon>Suessiales</taxon>
        <taxon>Symbiodiniaceae</taxon>
        <taxon>Symbiodinium</taxon>
    </lineage>
</organism>
<evidence type="ECO:0000256" key="1">
    <source>
        <dbReference type="ARBA" id="ARBA00022737"/>
    </source>
</evidence>
<dbReference type="OrthoDB" id="424757at2759"/>
<dbReference type="EMBL" id="LSRX01000629">
    <property type="protein sequence ID" value="OLP92251.1"/>
    <property type="molecule type" value="Genomic_DNA"/>
</dbReference>
<accession>A0A1Q9DAR5</accession>
<dbReference type="AlphaFoldDB" id="A0A1Q9DAR5"/>
<proteinExistence type="predicted"/>
<comment type="caution">
    <text evidence="2">The sequence shown here is derived from an EMBL/GenBank/DDBJ whole genome shotgun (WGS) entry which is preliminary data.</text>
</comment>
<dbReference type="InterPro" id="IPR011990">
    <property type="entry name" value="TPR-like_helical_dom_sf"/>
</dbReference>
<keyword evidence="1" id="KW-0677">Repeat</keyword>
<reference evidence="2 3" key="1">
    <citation type="submission" date="2016-02" db="EMBL/GenBank/DDBJ databases">
        <title>Genome analysis of coral dinoflagellate symbionts highlights evolutionary adaptations to a symbiotic lifestyle.</title>
        <authorList>
            <person name="Aranda M."/>
            <person name="Li Y."/>
            <person name="Liew Y.J."/>
            <person name="Baumgarten S."/>
            <person name="Simakov O."/>
            <person name="Wilson M."/>
            <person name="Piel J."/>
            <person name="Ashoor H."/>
            <person name="Bougouffa S."/>
            <person name="Bajic V.B."/>
            <person name="Ryu T."/>
            <person name="Ravasi T."/>
            <person name="Bayer T."/>
            <person name="Micklem G."/>
            <person name="Kim H."/>
            <person name="Bhak J."/>
            <person name="Lajeunesse T.C."/>
            <person name="Voolstra C.R."/>
        </authorList>
    </citation>
    <scope>NUCLEOTIDE SEQUENCE [LARGE SCALE GENOMIC DNA]</scope>
    <source>
        <strain evidence="2 3">CCMP2467</strain>
    </source>
</reference>
<protein>
    <submittedName>
        <fullName evidence="2">Pentatricopeptide repeat-containing protein MRL1, chloroplastic</fullName>
    </submittedName>
</protein>
<dbReference type="Gene3D" id="1.25.40.10">
    <property type="entry name" value="Tetratricopeptide repeat domain"/>
    <property type="match status" value="2"/>
</dbReference>
<sequence>MESKTGDGASAFLAIAVPAPWFMMPYGTDARKTLQRVTSHTAAQAKATKWMCALLLSKAEIDGALEPDLMLVSSRLSALEKGSAWRTAAGAFGILQTEIGLRPGVFALNSVLSAFANTAAWTRSLGLVAKWRDLADLVSCNAVLTALSRCSRWAALSRESWQHHHLGASQTSLDGLLRCNNVAAAACSKGGRWETTLFIISTLGREAVKADAVSLRTVVNAFERGMCWSRAVSALRCERIGVAGINSAISACRNAQAWMQSLQLTNEIWHCNLRPTLVSWAAVAGACHGIWATCCRLLRQAGGASDVSVGTAFEACSAGGKWRMALALLVESRILTLELDAMTWDGLLSALSARGLWGQALAVLEPGLSPVAFEAFAKGLGLGGLGSLGPGLKAMPKALSLARAAGLAGLAGLARPVPSRPPCLARGA</sequence>
<evidence type="ECO:0000313" key="3">
    <source>
        <dbReference type="Proteomes" id="UP000186817"/>
    </source>
</evidence>
<keyword evidence="3" id="KW-1185">Reference proteome</keyword>
<name>A0A1Q9DAR5_SYMMI</name>
<dbReference type="Proteomes" id="UP000186817">
    <property type="component" value="Unassembled WGS sequence"/>
</dbReference>
<dbReference type="PANTHER" id="PTHR47936:SF1">
    <property type="entry name" value="PENTATRICOPEPTIDE REPEAT-CONTAINING PROTEIN GUN1, CHLOROPLASTIC"/>
    <property type="match status" value="1"/>
</dbReference>
<gene>
    <name evidence="2" type="primary">MRL1</name>
    <name evidence="2" type="ORF">AK812_SmicGene25967</name>
</gene>
<evidence type="ECO:0000313" key="2">
    <source>
        <dbReference type="EMBL" id="OLP92251.1"/>
    </source>
</evidence>
<dbReference type="PANTHER" id="PTHR47936">
    <property type="entry name" value="PPR_LONG DOMAIN-CONTAINING PROTEIN"/>
    <property type="match status" value="1"/>
</dbReference>